<evidence type="ECO:0000256" key="2">
    <source>
        <dbReference type="ARBA" id="ARBA00022741"/>
    </source>
</evidence>
<dbReference type="Gene3D" id="1.10.8.60">
    <property type="match status" value="1"/>
</dbReference>
<dbReference type="PANTHER" id="PTHR13779">
    <property type="entry name" value="WERNER HELICASE-INTERACTING PROTEIN 1 FAMILY MEMBER"/>
    <property type="match status" value="1"/>
</dbReference>
<dbReference type="PANTHER" id="PTHR13779:SF7">
    <property type="entry name" value="ATPASE WRNIP1"/>
    <property type="match status" value="1"/>
</dbReference>
<feature type="domain" description="AAA+ ATPase" evidence="4">
    <location>
        <begin position="60"/>
        <end position="177"/>
    </location>
</feature>
<dbReference type="InterPro" id="IPR032423">
    <property type="entry name" value="AAA_assoc_2"/>
</dbReference>
<dbReference type="Gene3D" id="3.40.50.300">
    <property type="entry name" value="P-loop containing nucleotide triphosphate hydrolases"/>
    <property type="match status" value="1"/>
</dbReference>
<evidence type="ECO:0000256" key="1">
    <source>
        <dbReference type="ARBA" id="ARBA00008959"/>
    </source>
</evidence>
<dbReference type="FunFam" id="3.40.50.300:FF:000345">
    <property type="entry name" value="AAA family ATPase"/>
    <property type="match status" value="1"/>
</dbReference>
<dbReference type="Pfam" id="PF05496">
    <property type="entry name" value="RuvB_N"/>
    <property type="match status" value="1"/>
</dbReference>
<dbReference type="InterPro" id="IPR008824">
    <property type="entry name" value="RuvB-like_N"/>
</dbReference>
<keyword evidence="2" id="KW-0547">Nucleotide-binding</keyword>
<proteinExistence type="inferred from homology"/>
<dbReference type="InterPro" id="IPR003593">
    <property type="entry name" value="AAA+_ATPase"/>
</dbReference>
<dbReference type="SUPFAM" id="SSF52540">
    <property type="entry name" value="P-loop containing nucleoside triphosphate hydrolases"/>
    <property type="match status" value="1"/>
</dbReference>
<organism evidence="5">
    <name type="scientific">marine sediment metagenome</name>
    <dbReference type="NCBI Taxonomy" id="412755"/>
    <lineage>
        <taxon>unclassified sequences</taxon>
        <taxon>metagenomes</taxon>
        <taxon>ecological metagenomes</taxon>
    </lineage>
</organism>
<dbReference type="GO" id="GO:0017116">
    <property type="term" value="F:single-stranded DNA helicase activity"/>
    <property type="evidence" value="ECO:0007669"/>
    <property type="project" value="TreeGrafter"/>
</dbReference>
<dbReference type="GO" id="GO:0000731">
    <property type="term" value="P:DNA synthesis involved in DNA repair"/>
    <property type="evidence" value="ECO:0007669"/>
    <property type="project" value="TreeGrafter"/>
</dbReference>
<name>X0WJ63_9ZZZZ</name>
<sequence>MNVIISEMKDLFDHSLDQRLSVEAPLAARMRPRTLDEFVGQEEIVGPGRLLRRAIEADRLFSSIILWGPPGTGKTTLAQIIANQTESHFDTLSAVLAGKPELRVILKQALERRKLYGTRTTLFVDEVHRWNKAQQDALLPHVENGTVILIGATTENPYFEVIGALVSRSRIFQLRPLEDADVHLILESALKDPDRGYGKIDVSIDEQAINHLIRVAGGDARNALNALELAVESTP</sequence>
<dbReference type="GO" id="GO:0009378">
    <property type="term" value="F:four-way junction helicase activity"/>
    <property type="evidence" value="ECO:0007669"/>
    <property type="project" value="InterPro"/>
</dbReference>
<dbReference type="InterPro" id="IPR027417">
    <property type="entry name" value="P-loop_NTPase"/>
</dbReference>
<dbReference type="AlphaFoldDB" id="X0WJ63"/>
<dbReference type="CDD" id="cd18139">
    <property type="entry name" value="HLD_clamp_RarA"/>
    <property type="match status" value="1"/>
</dbReference>
<dbReference type="FunFam" id="1.10.8.60:FF:000029">
    <property type="entry name" value="Replication-associated recombination protein A"/>
    <property type="match status" value="1"/>
</dbReference>
<comment type="similarity">
    <text evidence="1">Belongs to the AAA ATPase family. RarA/MGS1/WRNIP1 subfamily.</text>
</comment>
<dbReference type="GO" id="GO:0008047">
    <property type="term" value="F:enzyme activator activity"/>
    <property type="evidence" value="ECO:0007669"/>
    <property type="project" value="TreeGrafter"/>
</dbReference>
<evidence type="ECO:0000259" key="4">
    <source>
        <dbReference type="SMART" id="SM00382"/>
    </source>
</evidence>
<feature type="non-terminal residue" evidence="5">
    <location>
        <position position="235"/>
    </location>
</feature>
<dbReference type="GO" id="GO:0006310">
    <property type="term" value="P:DNA recombination"/>
    <property type="evidence" value="ECO:0007669"/>
    <property type="project" value="InterPro"/>
</dbReference>
<dbReference type="GO" id="GO:0005524">
    <property type="term" value="F:ATP binding"/>
    <property type="evidence" value="ECO:0007669"/>
    <property type="project" value="UniProtKB-KW"/>
</dbReference>
<dbReference type="SMART" id="SM00382">
    <property type="entry name" value="AAA"/>
    <property type="match status" value="1"/>
</dbReference>
<gene>
    <name evidence="5" type="ORF">S01H1_47662</name>
</gene>
<comment type="caution">
    <text evidence="5">The sequence shown here is derived from an EMBL/GenBank/DDBJ whole genome shotgun (WGS) entry which is preliminary data.</text>
</comment>
<dbReference type="GO" id="GO:0006261">
    <property type="term" value="P:DNA-templated DNA replication"/>
    <property type="evidence" value="ECO:0007669"/>
    <property type="project" value="TreeGrafter"/>
</dbReference>
<keyword evidence="3" id="KW-0067">ATP-binding</keyword>
<dbReference type="InterPro" id="IPR051314">
    <property type="entry name" value="AAA_ATPase_RarA/MGS1/WRNIP1"/>
</dbReference>
<accession>X0WJ63</accession>
<dbReference type="EMBL" id="BARS01030561">
    <property type="protein sequence ID" value="GAG23272.1"/>
    <property type="molecule type" value="Genomic_DNA"/>
</dbReference>
<evidence type="ECO:0000256" key="3">
    <source>
        <dbReference type="ARBA" id="ARBA00022840"/>
    </source>
</evidence>
<dbReference type="Pfam" id="PF16193">
    <property type="entry name" value="AAA_assoc_2"/>
    <property type="match status" value="1"/>
</dbReference>
<dbReference type="CDD" id="cd00009">
    <property type="entry name" value="AAA"/>
    <property type="match status" value="1"/>
</dbReference>
<protein>
    <recommendedName>
        <fullName evidence="4">AAA+ ATPase domain-containing protein</fullName>
    </recommendedName>
</protein>
<reference evidence="5" key="1">
    <citation type="journal article" date="2014" name="Front. Microbiol.">
        <title>High frequency of phylogenetically diverse reductive dehalogenase-homologous genes in deep subseafloor sedimentary metagenomes.</title>
        <authorList>
            <person name="Kawai M."/>
            <person name="Futagami T."/>
            <person name="Toyoda A."/>
            <person name="Takaki Y."/>
            <person name="Nishi S."/>
            <person name="Hori S."/>
            <person name="Arai W."/>
            <person name="Tsubouchi T."/>
            <person name="Morono Y."/>
            <person name="Uchiyama I."/>
            <person name="Ito T."/>
            <person name="Fujiyama A."/>
            <person name="Inagaki F."/>
            <person name="Takami H."/>
        </authorList>
    </citation>
    <scope>NUCLEOTIDE SEQUENCE</scope>
    <source>
        <strain evidence="5">Expedition CK06-06</strain>
    </source>
</reference>
<evidence type="ECO:0000313" key="5">
    <source>
        <dbReference type="EMBL" id="GAG23272.1"/>
    </source>
</evidence>